<evidence type="ECO:0000256" key="2">
    <source>
        <dbReference type="ARBA" id="ARBA00034247"/>
    </source>
</evidence>
<dbReference type="GO" id="GO:0005886">
    <property type="term" value="C:plasma membrane"/>
    <property type="evidence" value="ECO:0007669"/>
    <property type="project" value="TreeGrafter"/>
</dbReference>
<dbReference type="SUPFAM" id="SSF55073">
    <property type="entry name" value="Nucleotide cyclase"/>
    <property type="match status" value="1"/>
</dbReference>
<feature type="transmembrane region" description="Helical" evidence="3">
    <location>
        <begin position="33"/>
        <end position="54"/>
    </location>
</feature>
<feature type="transmembrane region" description="Helical" evidence="3">
    <location>
        <begin position="60"/>
        <end position="80"/>
    </location>
</feature>
<feature type="transmembrane region" description="Helical" evidence="3">
    <location>
        <begin position="112"/>
        <end position="130"/>
    </location>
</feature>
<dbReference type="GO" id="GO:0052621">
    <property type="term" value="F:diguanylate cyclase activity"/>
    <property type="evidence" value="ECO:0007669"/>
    <property type="project" value="UniProtKB-EC"/>
</dbReference>
<dbReference type="Gene3D" id="3.30.70.270">
    <property type="match status" value="1"/>
</dbReference>
<dbReference type="PANTHER" id="PTHR45138:SF9">
    <property type="entry name" value="DIGUANYLATE CYCLASE DGCM-RELATED"/>
    <property type="match status" value="1"/>
</dbReference>
<keyword evidence="3" id="KW-0472">Membrane</keyword>
<proteinExistence type="predicted"/>
<evidence type="ECO:0000313" key="5">
    <source>
        <dbReference type="EMBL" id="ANY86936.1"/>
    </source>
</evidence>
<dbReference type="InterPro" id="IPR043128">
    <property type="entry name" value="Rev_trsase/Diguanyl_cyclase"/>
</dbReference>
<dbReference type="Pfam" id="PF00990">
    <property type="entry name" value="GGDEF"/>
    <property type="match status" value="1"/>
</dbReference>
<feature type="transmembrane region" description="Helical" evidence="3">
    <location>
        <begin position="166"/>
        <end position="184"/>
    </location>
</feature>
<feature type="domain" description="GGDEF" evidence="4">
    <location>
        <begin position="231"/>
        <end position="357"/>
    </location>
</feature>
<accession>A0A1B2F446</accession>
<sequence length="363" mass="41098">MFKTIEDQLRKQVAPAALRAEFRQHEFEAMRRFCLLIFCVSIAIWLIFDLLVSYLGDQGFTWLSMLFLTALCAITVVLGFTRKSQHFDVLNLVFIATITLAMRLVIDGIPIALRPVWLVLGVSTVLYSVSVLPVRRWSFFCAMAITWLVLNPFHHTRIELLELEGAMLLSYAVFLCGLVIYAYLRMRQAKLHNFYLSKVLLDQAYIDALTEIPNRRSFMLKAEQQLQVAASGQYLAMIDIDNFKRVNDRFGHDIGDEVLKRVAAHIKASMSGYAFARLGGEEFAIYFEGLDQLGAERQVGALCQRVREDLSPHPVTISIGLTRVDHGDTLSMALVRADQALYEAKHSGKDRVVSWSTQLARGA</sequence>
<dbReference type="CDD" id="cd01949">
    <property type="entry name" value="GGDEF"/>
    <property type="match status" value="1"/>
</dbReference>
<evidence type="ECO:0000256" key="1">
    <source>
        <dbReference type="ARBA" id="ARBA00012528"/>
    </source>
</evidence>
<keyword evidence="3" id="KW-0812">Transmembrane</keyword>
<dbReference type="NCBIfam" id="TIGR00254">
    <property type="entry name" value="GGDEF"/>
    <property type="match status" value="1"/>
</dbReference>
<dbReference type="GO" id="GO:1902201">
    <property type="term" value="P:negative regulation of bacterial-type flagellum-dependent cell motility"/>
    <property type="evidence" value="ECO:0007669"/>
    <property type="project" value="TreeGrafter"/>
</dbReference>
<dbReference type="GO" id="GO:0043709">
    <property type="term" value="P:cell adhesion involved in single-species biofilm formation"/>
    <property type="evidence" value="ECO:0007669"/>
    <property type="project" value="TreeGrafter"/>
</dbReference>
<dbReference type="PROSITE" id="PS50887">
    <property type="entry name" value="GGDEF"/>
    <property type="match status" value="1"/>
</dbReference>
<dbReference type="PANTHER" id="PTHR45138">
    <property type="entry name" value="REGULATORY COMPONENTS OF SENSORY TRANSDUCTION SYSTEM"/>
    <property type="match status" value="1"/>
</dbReference>
<protein>
    <recommendedName>
        <fullName evidence="1">diguanylate cyclase</fullName>
        <ecNumber evidence="1">2.7.7.65</ecNumber>
    </recommendedName>
</protein>
<dbReference type="InterPro" id="IPR050469">
    <property type="entry name" value="Diguanylate_Cyclase"/>
</dbReference>
<reference evidence="5" key="1">
    <citation type="submission" date="2016-07" db="EMBL/GenBank/DDBJ databases">
        <title>New class B carbapenemase carried by novel plasmid in Pseudomonas putida enviromental strain in eastern Amazonia.</title>
        <authorList>
            <person name="Souza C.O."/>
            <person name="Lima K.V."/>
            <person name="Brasiliense D.M."/>
            <person name="Perez-Chaparro P.J."/>
            <person name="Mamizuka E.M."/>
            <person name="Lima M.O."/>
            <person name="Lima L.N."/>
            <person name="McCulloch J.A."/>
        </authorList>
    </citation>
    <scope>NUCLEOTIDE SEQUENCE [LARGE SCALE GENOMIC DNA]</scope>
    <source>
        <strain evidence="5">IEC33019</strain>
    </source>
</reference>
<dbReference type="SMART" id="SM00267">
    <property type="entry name" value="GGDEF"/>
    <property type="match status" value="1"/>
</dbReference>
<organism evidence="5">
    <name type="scientific">Pseudomonas putida</name>
    <name type="common">Arthrobacter siderocapsulatus</name>
    <dbReference type="NCBI Taxonomy" id="303"/>
    <lineage>
        <taxon>Bacteria</taxon>
        <taxon>Pseudomonadati</taxon>
        <taxon>Pseudomonadota</taxon>
        <taxon>Gammaproteobacteria</taxon>
        <taxon>Pseudomonadales</taxon>
        <taxon>Pseudomonadaceae</taxon>
        <taxon>Pseudomonas</taxon>
    </lineage>
</organism>
<gene>
    <name evidence="5" type="primary">ycdT_3</name>
    <name evidence="5" type="ORF">IEC33019_1368</name>
</gene>
<keyword evidence="3" id="KW-1133">Transmembrane helix</keyword>
<evidence type="ECO:0000259" key="4">
    <source>
        <dbReference type="PROSITE" id="PS50887"/>
    </source>
</evidence>
<dbReference type="RefSeq" id="WP_070090927.1">
    <property type="nucleotide sequence ID" value="NZ_CP016634.1"/>
</dbReference>
<feature type="transmembrane region" description="Helical" evidence="3">
    <location>
        <begin position="87"/>
        <end position="106"/>
    </location>
</feature>
<dbReference type="EC" id="2.7.7.65" evidence="1"/>
<dbReference type="EMBL" id="CP016634">
    <property type="protein sequence ID" value="ANY86936.1"/>
    <property type="molecule type" value="Genomic_DNA"/>
</dbReference>
<dbReference type="InterPro" id="IPR000160">
    <property type="entry name" value="GGDEF_dom"/>
</dbReference>
<dbReference type="AlphaFoldDB" id="A0A1B2F446"/>
<name>A0A1B2F446_PSEPU</name>
<comment type="catalytic activity">
    <reaction evidence="2">
        <text>2 GTP = 3',3'-c-di-GMP + 2 diphosphate</text>
        <dbReference type="Rhea" id="RHEA:24898"/>
        <dbReference type="ChEBI" id="CHEBI:33019"/>
        <dbReference type="ChEBI" id="CHEBI:37565"/>
        <dbReference type="ChEBI" id="CHEBI:58805"/>
        <dbReference type="EC" id="2.7.7.65"/>
    </reaction>
</comment>
<evidence type="ECO:0000256" key="3">
    <source>
        <dbReference type="SAM" id="Phobius"/>
    </source>
</evidence>
<dbReference type="InterPro" id="IPR029787">
    <property type="entry name" value="Nucleotide_cyclase"/>
</dbReference>
<feature type="transmembrane region" description="Helical" evidence="3">
    <location>
        <begin position="137"/>
        <end position="154"/>
    </location>
</feature>